<evidence type="ECO:0000313" key="3">
    <source>
        <dbReference type="EMBL" id="RYU66055.1"/>
    </source>
</evidence>
<dbReference type="Pfam" id="PF11869">
    <property type="entry name" value="DUF3389"/>
    <property type="match status" value="1"/>
</dbReference>
<dbReference type="InterPro" id="IPR021811">
    <property type="entry name" value="DUF3389"/>
</dbReference>
<sequence length="78" mass="8522">MKVTFSEGDIIVNPHEMVVRLNNTSRVTMQAETDALTLIGGVNVISAVGSGMKWSIKLDNAEQLEILAQELGIAIEFY</sequence>
<dbReference type="OrthoDB" id="6271555at2"/>
<evidence type="ECO:0000313" key="1">
    <source>
        <dbReference type="EMBL" id="RYU47606.1"/>
    </source>
</evidence>
<evidence type="ECO:0000313" key="6">
    <source>
        <dbReference type="Proteomes" id="UP000294166"/>
    </source>
</evidence>
<evidence type="ECO:0000313" key="5">
    <source>
        <dbReference type="Proteomes" id="UP000294063"/>
    </source>
</evidence>
<gene>
    <name evidence="1" type="ORF">ERW49_04445</name>
    <name evidence="3" type="ORF">ERW53_03930</name>
    <name evidence="2" type="ORF">ERW57_03400</name>
</gene>
<dbReference type="GeneID" id="56274276"/>
<dbReference type="Proteomes" id="UP000293465">
    <property type="component" value="Unassembled WGS sequence"/>
</dbReference>
<dbReference type="EMBL" id="SEZN01000005">
    <property type="protein sequence ID" value="RYU66055.1"/>
    <property type="molecule type" value="Genomic_DNA"/>
</dbReference>
<reference evidence="4 5" key="1">
    <citation type="submission" date="2019-02" db="EMBL/GenBank/DDBJ databases">
        <title>Genome sequences of Aliivibrio finisterrensis strains from farmed Atlantic salmon.</title>
        <authorList>
            <person name="Bowman J.P."/>
        </authorList>
    </citation>
    <scope>NUCLEOTIDE SEQUENCE [LARGE SCALE GENOMIC DNA]</scope>
    <source>
        <strain evidence="3 6">A21</strain>
        <strain evidence="1 4">A32</strain>
        <strain evidence="2 5">A46</strain>
    </source>
</reference>
<dbReference type="RefSeq" id="WP_130047612.1">
    <property type="nucleotide sequence ID" value="NZ_SEZJ01000003.1"/>
</dbReference>
<name>A0A4Q5KP43_9GAMM</name>
<evidence type="ECO:0000313" key="2">
    <source>
        <dbReference type="EMBL" id="RYU53610.1"/>
    </source>
</evidence>
<dbReference type="EMBL" id="SEZJ01000003">
    <property type="protein sequence ID" value="RYU47606.1"/>
    <property type="molecule type" value="Genomic_DNA"/>
</dbReference>
<dbReference type="AlphaFoldDB" id="A0A4Q5KP43"/>
<dbReference type="Proteomes" id="UP000294063">
    <property type="component" value="Unassembled WGS sequence"/>
</dbReference>
<keyword evidence="6" id="KW-1185">Reference proteome</keyword>
<evidence type="ECO:0000313" key="4">
    <source>
        <dbReference type="Proteomes" id="UP000293465"/>
    </source>
</evidence>
<dbReference type="EMBL" id="SEZK01000003">
    <property type="protein sequence ID" value="RYU53610.1"/>
    <property type="molecule type" value="Genomic_DNA"/>
</dbReference>
<proteinExistence type="predicted"/>
<organism evidence="1 4">
    <name type="scientific">Aliivibrio finisterrensis</name>
    <dbReference type="NCBI Taxonomy" id="511998"/>
    <lineage>
        <taxon>Bacteria</taxon>
        <taxon>Pseudomonadati</taxon>
        <taxon>Pseudomonadota</taxon>
        <taxon>Gammaproteobacteria</taxon>
        <taxon>Vibrionales</taxon>
        <taxon>Vibrionaceae</taxon>
        <taxon>Aliivibrio</taxon>
    </lineage>
</organism>
<dbReference type="Proteomes" id="UP000294166">
    <property type="component" value="Unassembled WGS sequence"/>
</dbReference>
<comment type="caution">
    <text evidence="1">The sequence shown here is derived from an EMBL/GenBank/DDBJ whole genome shotgun (WGS) entry which is preliminary data.</text>
</comment>
<accession>A0A4Q5KP43</accession>
<protein>
    <submittedName>
        <fullName evidence="1">DUF3389 domain-containing protein</fullName>
    </submittedName>
</protein>